<evidence type="ECO:0000313" key="10">
    <source>
        <dbReference type="Proteomes" id="UP000010471"/>
    </source>
</evidence>
<keyword evidence="2" id="KW-0479">Metal-binding</keyword>
<dbReference type="eggNOG" id="COG1713">
    <property type="taxonomic scope" value="Bacteria"/>
</dbReference>
<evidence type="ECO:0000256" key="4">
    <source>
        <dbReference type="ARBA" id="ARBA00022801"/>
    </source>
</evidence>
<dbReference type="STRING" id="1173027.Mic7113_3527"/>
<dbReference type="AlphaFoldDB" id="K9WIA3"/>
<accession>K9WIA3</accession>
<dbReference type="EMBL" id="CP003630">
    <property type="protein sequence ID" value="AFZ19252.1"/>
    <property type="molecule type" value="Genomic_DNA"/>
</dbReference>
<dbReference type="PANTHER" id="PTHR35795">
    <property type="entry name" value="SLR1885 PROTEIN"/>
    <property type="match status" value="1"/>
</dbReference>
<proteinExistence type="predicted"/>
<dbReference type="GO" id="GO:0000166">
    <property type="term" value="F:nucleotide binding"/>
    <property type="evidence" value="ECO:0007669"/>
    <property type="project" value="UniProtKB-KW"/>
</dbReference>
<dbReference type="Gene3D" id="1.10.3210.10">
    <property type="entry name" value="Hypothetical protein af1432"/>
    <property type="match status" value="1"/>
</dbReference>
<protein>
    <recommendedName>
        <fullName evidence="1">bis(5'-nucleosyl)-tetraphosphatase (symmetrical)</fullName>
        <ecNumber evidence="1">3.6.1.41</ecNumber>
    </recommendedName>
</protein>
<dbReference type="GO" id="GO:0046872">
    <property type="term" value="F:metal ion binding"/>
    <property type="evidence" value="ECO:0007669"/>
    <property type="project" value="UniProtKB-KW"/>
</dbReference>
<dbReference type="NCBIfam" id="TIGR00488">
    <property type="entry name" value="bis(5'-nucleosyl)-tetraphosphatase (symmetrical) YqeK"/>
    <property type="match status" value="1"/>
</dbReference>
<dbReference type="InterPro" id="IPR051094">
    <property type="entry name" value="Diverse_Catalytic_Enzymes"/>
</dbReference>
<evidence type="ECO:0000259" key="8">
    <source>
        <dbReference type="PROSITE" id="PS51831"/>
    </source>
</evidence>
<feature type="region of interest" description="Disordered" evidence="7">
    <location>
        <begin position="208"/>
        <end position="229"/>
    </location>
</feature>
<feature type="domain" description="HD" evidence="8">
    <location>
        <begin position="17"/>
        <end position="132"/>
    </location>
</feature>
<dbReference type="InterPro" id="IPR005249">
    <property type="entry name" value="YqeK"/>
</dbReference>
<evidence type="ECO:0000313" key="9">
    <source>
        <dbReference type="EMBL" id="AFZ19252.1"/>
    </source>
</evidence>
<dbReference type="PATRIC" id="fig|1173027.3.peg.3880"/>
<evidence type="ECO:0000256" key="5">
    <source>
        <dbReference type="ARBA" id="ARBA00023004"/>
    </source>
</evidence>
<dbReference type="SUPFAM" id="SSF109604">
    <property type="entry name" value="HD-domain/PDEase-like"/>
    <property type="match status" value="1"/>
</dbReference>
<dbReference type="Proteomes" id="UP000010471">
    <property type="component" value="Chromosome"/>
</dbReference>
<keyword evidence="4 9" id="KW-0378">Hydrolase</keyword>
<evidence type="ECO:0000256" key="3">
    <source>
        <dbReference type="ARBA" id="ARBA00022741"/>
    </source>
</evidence>
<keyword evidence="5" id="KW-0408">Iron</keyword>
<keyword evidence="10" id="KW-1185">Reference proteome</keyword>
<dbReference type="SMART" id="SM00471">
    <property type="entry name" value="HDc"/>
    <property type="match status" value="1"/>
</dbReference>
<organism evidence="9 10">
    <name type="scientific">Allocoleopsis franciscana PCC 7113</name>
    <dbReference type="NCBI Taxonomy" id="1173027"/>
    <lineage>
        <taxon>Bacteria</taxon>
        <taxon>Bacillati</taxon>
        <taxon>Cyanobacteriota</taxon>
        <taxon>Cyanophyceae</taxon>
        <taxon>Coleofasciculales</taxon>
        <taxon>Coleofasciculaceae</taxon>
        <taxon>Allocoleopsis</taxon>
        <taxon>Allocoleopsis franciscana</taxon>
    </lineage>
</organism>
<dbReference type="PROSITE" id="PS51831">
    <property type="entry name" value="HD"/>
    <property type="match status" value="1"/>
</dbReference>
<keyword evidence="3" id="KW-0547">Nucleotide-binding</keyword>
<comment type="catalytic activity">
    <reaction evidence="6">
        <text>P(1),P(4)-bis(5'-adenosyl) tetraphosphate + H2O = 2 ADP + 2 H(+)</text>
        <dbReference type="Rhea" id="RHEA:24252"/>
        <dbReference type="ChEBI" id="CHEBI:15377"/>
        <dbReference type="ChEBI" id="CHEBI:15378"/>
        <dbReference type="ChEBI" id="CHEBI:58141"/>
        <dbReference type="ChEBI" id="CHEBI:456216"/>
        <dbReference type="EC" id="3.6.1.41"/>
    </reaction>
</comment>
<dbReference type="Pfam" id="PF01966">
    <property type="entry name" value="HD"/>
    <property type="match status" value="1"/>
</dbReference>
<dbReference type="CDD" id="cd00077">
    <property type="entry name" value="HDc"/>
    <property type="match status" value="1"/>
</dbReference>
<sequence>MRDQVLTWLADNVPAARLQHILGVEQMSVELARHYHLDVEKAAQAGLMHDLAKYFKPNVLLQMARDEGIEIDPICEATPHLLHADVSAIVAKNQFGMQDKEVMEAIANHTLGCPAMSPLSCVVFLADSLEPSRGQTPELERLRQVSKQDLYKAICLTSEYSLSFLFDSRCLIHPRTILTRNWALSLSQHQTKGKDQLTKKGLGKLQVASEEQPSGLMRENQRTISKKKV</sequence>
<evidence type="ECO:0000256" key="1">
    <source>
        <dbReference type="ARBA" id="ARBA00012506"/>
    </source>
</evidence>
<reference evidence="9 10" key="1">
    <citation type="submission" date="2012-06" db="EMBL/GenBank/DDBJ databases">
        <title>Finished chromosome of genome of Microcoleus sp. PCC 7113.</title>
        <authorList>
            <consortium name="US DOE Joint Genome Institute"/>
            <person name="Gugger M."/>
            <person name="Coursin T."/>
            <person name="Rippka R."/>
            <person name="Tandeau De Marsac N."/>
            <person name="Huntemann M."/>
            <person name="Wei C.-L."/>
            <person name="Han J."/>
            <person name="Detter J.C."/>
            <person name="Han C."/>
            <person name="Tapia R."/>
            <person name="Chen A."/>
            <person name="Kyrpides N."/>
            <person name="Mavromatis K."/>
            <person name="Markowitz V."/>
            <person name="Szeto E."/>
            <person name="Ivanova N."/>
            <person name="Pagani I."/>
            <person name="Pati A."/>
            <person name="Goodwin L."/>
            <person name="Nordberg H.P."/>
            <person name="Cantor M.N."/>
            <person name="Hua S.X."/>
            <person name="Woyke T."/>
            <person name="Kerfeld C.A."/>
        </authorList>
    </citation>
    <scope>NUCLEOTIDE SEQUENCE [LARGE SCALE GENOMIC DNA]</scope>
    <source>
        <strain evidence="9 10">PCC 7113</strain>
    </source>
</reference>
<gene>
    <name evidence="9" type="ORF">Mic7113_3527</name>
</gene>
<evidence type="ECO:0000256" key="7">
    <source>
        <dbReference type="SAM" id="MobiDB-lite"/>
    </source>
</evidence>
<dbReference type="PANTHER" id="PTHR35795:SF1">
    <property type="entry name" value="BIS(5'-NUCLEOSYL)-TETRAPHOSPHATASE, SYMMETRICAL"/>
    <property type="match status" value="1"/>
</dbReference>
<dbReference type="GO" id="GO:0008803">
    <property type="term" value="F:bis(5'-nucleosyl)-tetraphosphatase (symmetrical) activity"/>
    <property type="evidence" value="ECO:0007669"/>
    <property type="project" value="UniProtKB-EC"/>
</dbReference>
<dbReference type="InterPro" id="IPR003607">
    <property type="entry name" value="HD/PDEase_dom"/>
</dbReference>
<dbReference type="HOGENOM" id="CLU_089580_1_2_3"/>
<evidence type="ECO:0000256" key="6">
    <source>
        <dbReference type="ARBA" id="ARBA00049417"/>
    </source>
</evidence>
<dbReference type="EC" id="3.6.1.41" evidence="1"/>
<dbReference type="KEGG" id="mic:Mic7113_3527"/>
<evidence type="ECO:0000256" key="2">
    <source>
        <dbReference type="ARBA" id="ARBA00022723"/>
    </source>
</evidence>
<name>K9WIA3_9CYAN</name>
<dbReference type="RefSeq" id="WP_015183394.1">
    <property type="nucleotide sequence ID" value="NC_019738.1"/>
</dbReference>
<dbReference type="OrthoDB" id="5295945at2"/>
<dbReference type="InterPro" id="IPR006674">
    <property type="entry name" value="HD_domain"/>
</dbReference>